<dbReference type="InterPro" id="IPR029044">
    <property type="entry name" value="Nucleotide-diphossugar_trans"/>
</dbReference>
<dbReference type="RefSeq" id="WP_188510275.1">
    <property type="nucleotide sequence ID" value="NZ_BMGB01000001.1"/>
</dbReference>
<gene>
    <name evidence="1" type="ORF">GCM10010979_17790</name>
</gene>
<protein>
    <submittedName>
        <fullName evidence="1">Glycosyl transferase</fullName>
    </submittedName>
</protein>
<evidence type="ECO:0000313" key="1">
    <source>
        <dbReference type="EMBL" id="GGB03557.1"/>
    </source>
</evidence>
<dbReference type="PANTHER" id="PTHR43179:SF7">
    <property type="entry name" value="RHAMNOSYLTRANSFERASE WBBL"/>
    <property type="match status" value="1"/>
</dbReference>
<sequence>MTAPHRAAVSLVTVSYYSGDYLPGFFASVTGASAAPVASVLVNNAGDDPALPAIAATLPGVTVVDPGDNLGYGKAMNLGVTRTADSEWLLLSNPDLTLSPGAIDELVRVGGSDPRIGAVGPLIHTPSGEVYPSARRLPSLRHGIGHAIFGQVWKSNPWTRSYLADRENPPRERDAGWLSGACLLVRREAFEQVGGFDDKFFMYFEDVDLCARIGRAGWRIVYAPSAELMHVGGHSTDRVNRAMIRVHHESAYKYLAARYTGWYLGPLRLALRVGLRLRASITRR</sequence>
<dbReference type="Pfam" id="PF13641">
    <property type="entry name" value="Glyco_tranf_2_3"/>
    <property type="match status" value="1"/>
</dbReference>
<evidence type="ECO:0000313" key="2">
    <source>
        <dbReference type="Proteomes" id="UP000606922"/>
    </source>
</evidence>
<organism evidence="1 2">
    <name type="scientific">Conyzicola nivalis</name>
    <dbReference type="NCBI Taxonomy" id="1477021"/>
    <lineage>
        <taxon>Bacteria</taxon>
        <taxon>Bacillati</taxon>
        <taxon>Actinomycetota</taxon>
        <taxon>Actinomycetes</taxon>
        <taxon>Micrococcales</taxon>
        <taxon>Microbacteriaceae</taxon>
        <taxon>Conyzicola</taxon>
    </lineage>
</organism>
<keyword evidence="2" id="KW-1185">Reference proteome</keyword>
<dbReference type="Gene3D" id="3.90.550.10">
    <property type="entry name" value="Spore Coat Polysaccharide Biosynthesis Protein SpsA, Chain A"/>
    <property type="match status" value="1"/>
</dbReference>
<reference evidence="1" key="2">
    <citation type="submission" date="2020-09" db="EMBL/GenBank/DDBJ databases">
        <authorList>
            <person name="Sun Q."/>
            <person name="Zhou Y."/>
        </authorList>
    </citation>
    <scope>NUCLEOTIDE SEQUENCE</scope>
    <source>
        <strain evidence="1">CGMCC 1.12813</strain>
    </source>
</reference>
<comment type="caution">
    <text evidence="1">The sequence shown here is derived from an EMBL/GenBank/DDBJ whole genome shotgun (WGS) entry which is preliminary data.</text>
</comment>
<dbReference type="GO" id="GO:0016740">
    <property type="term" value="F:transferase activity"/>
    <property type="evidence" value="ECO:0007669"/>
    <property type="project" value="UniProtKB-KW"/>
</dbReference>
<dbReference type="SUPFAM" id="SSF53448">
    <property type="entry name" value="Nucleotide-diphospho-sugar transferases"/>
    <property type="match status" value="1"/>
</dbReference>
<keyword evidence="1" id="KW-0808">Transferase</keyword>
<proteinExistence type="predicted"/>
<dbReference type="CDD" id="cd04186">
    <property type="entry name" value="GT_2_like_c"/>
    <property type="match status" value="1"/>
</dbReference>
<dbReference type="AlphaFoldDB" id="A0A916WJK2"/>
<dbReference type="Proteomes" id="UP000606922">
    <property type="component" value="Unassembled WGS sequence"/>
</dbReference>
<name>A0A916WJK2_9MICO</name>
<dbReference type="EMBL" id="BMGB01000001">
    <property type="protein sequence ID" value="GGB03557.1"/>
    <property type="molecule type" value="Genomic_DNA"/>
</dbReference>
<accession>A0A916WJK2</accession>
<dbReference type="PANTHER" id="PTHR43179">
    <property type="entry name" value="RHAMNOSYLTRANSFERASE WBBL"/>
    <property type="match status" value="1"/>
</dbReference>
<reference evidence="1" key="1">
    <citation type="journal article" date="2014" name="Int. J. Syst. Evol. Microbiol.">
        <title>Complete genome sequence of Corynebacterium casei LMG S-19264T (=DSM 44701T), isolated from a smear-ripened cheese.</title>
        <authorList>
            <consortium name="US DOE Joint Genome Institute (JGI-PGF)"/>
            <person name="Walter F."/>
            <person name="Albersmeier A."/>
            <person name="Kalinowski J."/>
            <person name="Ruckert C."/>
        </authorList>
    </citation>
    <scope>NUCLEOTIDE SEQUENCE</scope>
    <source>
        <strain evidence="1">CGMCC 1.12813</strain>
    </source>
</reference>